<feature type="chain" id="PRO_5038994548" description="FMN-binding protein" evidence="2">
    <location>
        <begin position="20"/>
        <end position="197"/>
    </location>
</feature>
<keyword evidence="4" id="KW-1185">Reference proteome</keyword>
<dbReference type="Proteomes" id="UP000319927">
    <property type="component" value="Unassembled WGS sequence"/>
</dbReference>
<accession>A0A561VQ03</accession>
<dbReference type="RefSeq" id="WP_154942679.1">
    <property type="nucleotide sequence ID" value="NZ_VIXA01000003.1"/>
</dbReference>
<protein>
    <recommendedName>
        <fullName evidence="5">FMN-binding protein</fullName>
    </recommendedName>
</protein>
<evidence type="ECO:0000313" key="3">
    <source>
        <dbReference type="EMBL" id="TWG13703.1"/>
    </source>
</evidence>
<organism evidence="3 4">
    <name type="scientific">Micromonospora palomenae</name>
    <dbReference type="NCBI Taxonomy" id="1461247"/>
    <lineage>
        <taxon>Bacteria</taxon>
        <taxon>Bacillati</taxon>
        <taxon>Actinomycetota</taxon>
        <taxon>Actinomycetes</taxon>
        <taxon>Micromonosporales</taxon>
        <taxon>Micromonosporaceae</taxon>
        <taxon>Micromonospora</taxon>
    </lineage>
</organism>
<feature type="region of interest" description="Disordered" evidence="1">
    <location>
        <begin position="39"/>
        <end position="111"/>
    </location>
</feature>
<feature type="region of interest" description="Disordered" evidence="1">
    <location>
        <begin position="139"/>
        <end position="169"/>
    </location>
</feature>
<gene>
    <name evidence="3" type="ORF">FHX75_13752</name>
</gene>
<comment type="caution">
    <text evidence="3">The sequence shown here is derived from an EMBL/GenBank/DDBJ whole genome shotgun (WGS) entry which is preliminary data.</text>
</comment>
<keyword evidence="2" id="KW-0732">Signal</keyword>
<evidence type="ECO:0000256" key="1">
    <source>
        <dbReference type="SAM" id="MobiDB-lite"/>
    </source>
</evidence>
<feature type="compositionally biased region" description="Polar residues" evidence="1">
    <location>
        <begin position="155"/>
        <end position="169"/>
    </location>
</feature>
<sequence>MRRAILAITGLAASTSALVVLKGAPGASQVAQGLPADQASVAPAAGDPGTAGGVRPAPRPAASASGRAPAARPTTGAPRTPAARSTTGTRAPAAPRTTTAAPKPALRTVSGPTVNYEYGSLSVQITLSGSRIVNVTGIGLPQSGQSGQRSDDVQRTYSGTSGEVVQKQSADLNTVSDATATSDAYQQSLQAAIDRAG</sequence>
<proteinExistence type="predicted"/>
<feature type="signal peptide" evidence="2">
    <location>
        <begin position="1"/>
        <end position="19"/>
    </location>
</feature>
<reference evidence="3 4" key="1">
    <citation type="submission" date="2019-06" db="EMBL/GenBank/DDBJ databases">
        <title>Sequencing the genomes of 1000 actinobacteria strains.</title>
        <authorList>
            <person name="Klenk H.-P."/>
        </authorList>
    </citation>
    <scope>NUCLEOTIDE SEQUENCE [LARGE SCALE GENOMIC DNA]</scope>
    <source>
        <strain evidence="3 4">DSM 102131</strain>
    </source>
</reference>
<feature type="compositionally biased region" description="Low complexity" evidence="1">
    <location>
        <begin position="42"/>
        <end position="108"/>
    </location>
</feature>
<evidence type="ECO:0000256" key="2">
    <source>
        <dbReference type="SAM" id="SignalP"/>
    </source>
</evidence>
<name>A0A561VQ03_9ACTN</name>
<evidence type="ECO:0008006" key="5">
    <source>
        <dbReference type="Google" id="ProtNLM"/>
    </source>
</evidence>
<dbReference type="AlphaFoldDB" id="A0A561VQ03"/>
<dbReference type="EMBL" id="VIXA01000003">
    <property type="protein sequence ID" value="TWG13703.1"/>
    <property type="molecule type" value="Genomic_DNA"/>
</dbReference>
<evidence type="ECO:0000313" key="4">
    <source>
        <dbReference type="Proteomes" id="UP000319927"/>
    </source>
</evidence>
<dbReference type="OrthoDB" id="8099475at2"/>